<evidence type="ECO:0000259" key="7">
    <source>
        <dbReference type="Pfam" id="PF03734"/>
    </source>
</evidence>
<evidence type="ECO:0000256" key="4">
    <source>
        <dbReference type="ARBA" id="ARBA00022960"/>
    </source>
</evidence>
<dbReference type="PANTHER" id="PTHR41533">
    <property type="entry name" value="L,D-TRANSPEPTIDASE HI_1667-RELATED"/>
    <property type="match status" value="1"/>
</dbReference>
<dbReference type="InterPro" id="IPR038063">
    <property type="entry name" value="Transpep_catalytic_dom"/>
</dbReference>
<keyword evidence="4" id="KW-0133">Cell shape</keyword>
<dbReference type="GO" id="GO:0009252">
    <property type="term" value="P:peptidoglycan biosynthetic process"/>
    <property type="evidence" value="ECO:0007669"/>
    <property type="project" value="UniProtKB-UniPathway"/>
</dbReference>
<feature type="domain" description="L,D-TPase catalytic" evidence="7">
    <location>
        <begin position="101"/>
        <end position="252"/>
    </location>
</feature>
<protein>
    <submittedName>
        <fullName evidence="8">L,D-transpeptidase-like protein</fullName>
    </submittedName>
</protein>
<dbReference type="Proteomes" id="UP000295399">
    <property type="component" value="Unassembled WGS sequence"/>
</dbReference>
<comment type="caution">
    <text evidence="8">The sequence shown here is derived from an EMBL/GenBank/DDBJ whole genome shotgun (WGS) entry which is preliminary data.</text>
</comment>
<dbReference type="UniPathway" id="UPA00219"/>
<evidence type="ECO:0000256" key="6">
    <source>
        <dbReference type="ARBA" id="ARBA00023316"/>
    </source>
</evidence>
<dbReference type="GO" id="GO:0016740">
    <property type="term" value="F:transferase activity"/>
    <property type="evidence" value="ECO:0007669"/>
    <property type="project" value="UniProtKB-KW"/>
</dbReference>
<dbReference type="InterPro" id="IPR005490">
    <property type="entry name" value="LD_TPept_cat_dom"/>
</dbReference>
<dbReference type="InterPro" id="IPR052905">
    <property type="entry name" value="LD-transpeptidase_YkuD-like"/>
</dbReference>
<organism evidence="8 9">
    <name type="scientific">Rhodothalassium salexigens DSM 2132</name>
    <dbReference type="NCBI Taxonomy" id="1188247"/>
    <lineage>
        <taxon>Bacteria</taxon>
        <taxon>Pseudomonadati</taxon>
        <taxon>Pseudomonadota</taxon>
        <taxon>Alphaproteobacteria</taxon>
        <taxon>Rhodothalassiales</taxon>
        <taxon>Rhodothalassiaceae</taxon>
        <taxon>Rhodothalassium</taxon>
    </lineage>
</organism>
<dbReference type="OrthoDB" id="9778545at2"/>
<evidence type="ECO:0000256" key="3">
    <source>
        <dbReference type="ARBA" id="ARBA00022679"/>
    </source>
</evidence>
<keyword evidence="6" id="KW-0961">Cell wall biogenesis/degradation</keyword>
<dbReference type="Gene3D" id="2.40.440.10">
    <property type="entry name" value="L,D-transpeptidase catalytic domain-like"/>
    <property type="match status" value="1"/>
</dbReference>
<dbReference type="AlphaFoldDB" id="A0A4R2PRF6"/>
<dbReference type="CDD" id="cd16913">
    <property type="entry name" value="YkuD_like"/>
    <property type="match status" value="1"/>
</dbReference>
<dbReference type="SUPFAM" id="SSF141523">
    <property type="entry name" value="L,D-transpeptidase catalytic domain-like"/>
    <property type="match status" value="1"/>
</dbReference>
<proteinExistence type="inferred from homology"/>
<evidence type="ECO:0000313" key="8">
    <source>
        <dbReference type="EMBL" id="TCP38409.1"/>
    </source>
</evidence>
<keyword evidence="9" id="KW-1185">Reference proteome</keyword>
<evidence type="ECO:0000256" key="2">
    <source>
        <dbReference type="ARBA" id="ARBA00005992"/>
    </source>
</evidence>
<evidence type="ECO:0000256" key="5">
    <source>
        <dbReference type="ARBA" id="ARBA00022984"/>
    </source>
</evidence>
<comment type="pathway">
    <text evidence="1">Cell wall biogenesis; peptidoglycan biosynthesis.</text>
</comment>
<evidence type="ECO:0000313" key="9">
    <source>
        <dbReference type="Proteomes" id="UP000295399"/>
    </source>
</evidence>
<dbReference type="Pfam" id="PF03734">
    <property type="entry name" value="YkuD"/>
    <property type="match status" value="1"/>
</dbReference>
<reference evidence="8 9" key="1">
    <citation type="submission" date="2019-03" db="EMBL/GenBank/DDBJ databases">
        <title>Genomic Encyclopedia of Type Strains, Phase IV (KMG-IV): sequencing the most valuable type-strain genomes for metagenomic binning, comparative biology and taxonomic classification.</title>
        <authorList>
            <person name="Goeker M."/>
        </authorList>
    </citation>
    <scope>NUCLEOTIDE SEQUENCE [LARGE SCALE GENOMIC DNA]</scope>
    <source>
        <strain evidence="8 9">DSM 2132</strain>
    </source>
</reference>
<name>A0A4R2PRF6_RHOSA</name>
<dbReference type="GO" id="GO:0008360">
    <property type="term" value="P:regulation of cell shape"/>
    <property type="evidence" value="ECO:0007669"/>
    <property type="project" value="UniProtKB-KW"/>
</dbReference>
<gene>
    <name evidence="8" type="ORF">EV659_101313</name>
</gene>
<dbReference type="PANTHER" id="PTHR41533:SF1">
    <property type="entry name" value="L,D-TRANSPEPTIDASE YCBB-RELATED"/>
    <property type="match status" value="1"/>
</dbReference>
<dbReference type="EMBL" id="SLXO01000001">
    <property type="protein sequence ID" value="TCP38409.1"/>
    <property type="molecule type" value="Genomic_DNA"/>
</dbReference>
<accession>A0A4R2PRF6</accession>
<evidence type="ECO:0000256" key="1">
    <source>
        <dbReference type="ARBA" id="ARBA00004752"/>
    </source>
</evidence>
<dbReference type="InParanoid" id="A0A4R2PRF6"/>
<dbReference type="GO" id="GO:0071555">
    <property type="term" value="P:cell wall organization"/>
    <property type="evidence" value="ECO:0007669"/>
    <property type="project" value="UniProtKB-KW"/>
</dbReference>
<keyword evidence="5" id="KW-0573">Peptidoglycan synthesis</keyword>
<sequence>MSWRAVLWLWAWLGALAFGGGVRADDGAAEPPRYLAPAAERAALVAHLDRLRRAEHSDANARRIALIEANLARRAQLPDDLGRRFVLVDIAGFAVSRHGPDPGQVVRHRAVMGRRDHATPAFADRIEYVVFNPAWEMTRSMAAAEILPKLRADPGYLARHGYHLLRGWRDPVRVDPETVDWQGVDPGRFPYRVIRAPLGGNPLGRVKIMFPNAHHIYIHDTPERWDFNRAERALSAGCARVEAALALVEWLLAPQGWRPAETAAVLAGRTPQRVDLAAPVPVYLVYWTLRVRADGRLEGRDDLYGRDPAGAAGATGVDDSGA</sequence>
<comment type="similarity">
    <text evidence="2">Belongs to the YkuD family.</text>
</comment>
<dbReference type="RefSeq" id="WP_132706818.1">
    <property type="nucleotide sequence ID" value="NZ_JACIGF010000001.1"/>
</dbReference>
<dbReference type="GO" id="GO:0004180">
    <property type="term" value="F:carboxypeptidase activity"/>
    <property type="evidence" value="ECO:0007669"/>
    <property type="project" value="UniProtKB-ARBA"/>
</dbReference>
<keyword evidence="3" id="KW-0808">Transferase</keyword>